<dbReference type="AlphaFoldDB" id="A0A6T9Z9E7"/>
<organism evidence="2">
    <name type="scientific">Elphidium margaritaceum</name>
    <dbReference type="NCBI Taxonomy" id="933848"/>
    <lineage>
        <taxon>Eukaryota</taxon>
        <taxon>Sar</taxon>
        <taxon>Rhizaria</taxon>
        <taxon>Retaria</taxon>
        <taxon>Foraminifera</taxon>
        <taxon>Rotaliida</taxon>
        <taxon>Elphidiidae</taxon>
        <taxon>Elphidium</taxon>
    </lineage>
</organism>
<dbReference type="EMBL" id="HBFI01001398">
    <property type="protein sequence ID" value="CAD8732103.1"/>
    <property type="molecule type" value="Transcribed_RNA"/>
</dbReference>
<name>A0A6T9Z9E7_9EUKA</name>
<sequence length="186" mass="22047">MEHIEQRNMASPFKARTKEMNLMIRTIQIKPLEDDKARTYLAKIDHWLDSKEKVRYFITTLNPSLGHKVLQYMFHSDEFISGKALDIALKLESYAQASNQMNNPEMYLQEAFTCMRSLNFFYIVTLERLKEERSAGLRKPKQLKKKLKSNDIYTGKIEYQNVKRVNKQSSMKDVNRKLNNNLNEFE</sequence>
<evidence type="ECO:0000313" key="2">
    <source>
        <dbReference type="EMBL" id="CAD8732103.1"/>
    </source>
</evidence>
<dbReference type="EMBL" id="HBFI01001397">
    <property type="protein sequence ID" value="CAD8732102.1"/>
    <property type="molecule type" value="Transcribed_RNA"/>
</dbReference>
<accession>A0A6T9Z9E7</accession>
<protein>
    <submittedName>
        <fullName evidence="2">Uncharacterized protein</fullName>
    </submittedName>
</protein>
<proteinExistence type="predicted"/>
<evidence type="ECO:0000313" key="1">
    <source>
        <dbReference type="EMBL" id="CAD8732102.1"/>
    </source>
</evidence>
<reference evidence="2" key="1">
    <citation type="submission" date="2021-01" db="EMBL/GenBank/DDBJ databases">
        <authorList>
            <person name="Corre E."/>
            <person name="Pelletier E."/>
            <person name="Niang G."/>
            <person name="Scheremetjew M."/>
            <person name="Finn R."/>
            <person name="Kale V."/>
            <person name="Holt S."/>
            <person name="Cochrane G."/>
            <person name="Meng A."/>
            <person name="Brown T."/>
            <person name="Cohen L."/>
        </authorList>
    </citation>
    <scope>NUCLEOTIDE SEQUENCE</scope>
</reference>
<gene>
    <name evidence="1" type="ORF">EMAR1385_LOCUS981</name>
    <name evidence="2" type="ORF">EMAR1385_LOCUS982</name>
</gene>